<dbReference type="Proteomes" id="UP000254134">
    <property type="component" value="Unassembled WGS sequence"/>
</dbReference>
<gene>
    <name evidence="1" type="ORF">Gocc_2401</name>
</gene>
<evidence type="ECO:0000313" key="1">
    <source>
        <dbReference type="EMBL" id="RDI73837.1"/>
    </source>
</evidence>
<dbReference type="RefSeq" id="WP_147281289.1">
    <property type="nucleotide sequence ID" value="NZ_QQZY01000006.1"/>
</dbReference>
<evidence type="ECO:0000313" key="2">
    <source>
        <dbReference type="Proteomes" id="UP000254134"/>
    </source>
</evidence>
<dbReference type="OrthoDB" id="9786919at2"/>
<protein>
    <recommendedName>
        <fullName evidence="3">Histidine kinase-, DNA gyrase B-, and HSP90-like ATPase</fullName>
    </recommendedName>
</protein>
<name>A0A7M2YWJ4_9ACTN</name>
<dbReference type="EMBL" id="QQZY01000006">
    <property type="protein sequence ID" value="RDI73837.1"/>
    <property type="molecule type" value="Genomic_DNA"/>
</dbReference>
<keyword evidence="2" id="KW-1185">Reference proteome</keyword>
<comment type="caution">
    <text evidence="1">The sequence shown here is derived from an EMBL/GenBank/DDBJ whole genome shotgun (WGS) entry which is preliminary data.</text>
</comment>
<proteinExistence type="predicted"/>
<reference evidence="1 2" key="1">
    <citation type="submission" date="2018-07" db="EMBL/GenBank/DDBJ databases">
        <title>High-quality-draft genome sequence of Gaiella occulta.</title>
        <authorList>
            <person name="Severino R."/>
            <person name="Froufe H.J.C."/>
            <person name="Rainey F.A."/>
            <person name="Barroso C."/>
            <person name="Albuquerque L."/>
            <person name="Lobo-Da-Cunha A."/>
            <person name="Da Costa M.S."/>
            <person name="Egas C."/>
        </authorList>
    </citation>
    <scope>NUCLEOTIDE SEQUENCE [LARGE SCALE GENOMIC DNA]</scope>
    <source>
        <strain evidence="1 2">F2-233</strain>
    </source>
</reference>
<sequence>MTRPHVAAESWPEALGPRTVDEIGDALLQVGLRPRRLLLRQPTGGDARVAGLDAGAEAEDVRFDLVAADAIERTRRNFPGVSFDVRLEESVVRQVADAHGGTVRAEVAGVGGTQMRLTLPAGTPAPEVTEPPLATA</sequence>
<evidence type="ECO:0008006" key="3">
    <source>
        <dbReference type="Google" id="ProtNLM"/>
    </source>
</evidence>
<reference evidence="2" key="2">
    <citation type="journal article" date="2019" name="MicrobiologyOpen">
        <title>High-quality draft genome sequence of Gaiella occulta isolated from a 150 meter deep mineral water borehole and comparison with the genome sequences of other deep-branching lineages of the phylum Actinobacteria.</title>
        <authorList>
            <person name="Severino R."/>
            <person name="Froufe H.J.C."/>
            <person name="Barroso C."/>
            <person name="Albuquerque L."/>
            <person name="Lobo-da-Cunha A."/>
            <person name="da Costa M.S."/>
            <person name="Egas C."/>
        </authorList>
    </citation>
    <scope>NUCLEOTIDE SEQUENCE [LARGE SCALE GENOMIC DNA]</scope>
    <source>
        <strain evidence="2">F2-233</strain>
    </source>
</reference>
<organism evidence="1 2">
    <name type="scientific">Gaiella occulta</name>
    <dbReference type="NCBI Taxonomy" id="1002870"/>
    <lineage>
        <taxon>Bacteria</taxon>
        <taxon>Bacillati</taxon>
        <taxon>Actinomycetota</taxon>
        <taxon>Thermoleophilia</taxon>
        <taxon>Gaiellales</taxon>
        <taxon>Gaiellaceae</taxon>
        <taxon>Gaiella</taxon>
    </lineage>
</organism>
<dbReference type="AlphaFoldDB" id="A0A7M2YWJ4"/>
<accession>A0A7M2YWJ4</accession>